<evidence type="ECO:0000256" key="2">
    <source>
        <dbReference type="ARBA" id="ARBA00023136"/>
    </source>
</evidence>
<keyword evidence="6" id="KW-1185">Reference proteome</keyword>
<dbReference type="PROSITE" id="PS50835">
    <property type="entry name" value="IG_LIKE"/>
    <property type="match status" value="2"/>
</dbReference>
<name>A0A8J4YMM7_CHIOP</name>
<dbReference type="SMART" id="SM00409">
    <property type="entry name" value="IG"/>
    <property type="match status" value="3"/>
</dbReference>
<organism evidence="5 6">
    <name type="scientific">Chionoecetes opilio</name>
    <name type="common">Atlantic snow crab</name>
    <name type="synonym">Cancer opilio</name>
    <dbReference type="NCBI Taxonomy" id="41210"/>
    <lineage>
        <taxon>Eukaryota</taxon>
        <taxon>Metazoa</taxon>
        <taxon>Ecdysozoa</taxon>
        <taxon>Arthropoda</taxon>
        <taxon>Crustacea</taxon>
        <taxon>Multicrustacea</taxon>
        <taxon>Malacostraca</taxon>
        <taxon>Eumalacostraca</taxon>
        <taxon>Eucarida</taxon>
        <taxon>Decapoda</taxon>
        <taxon>Pleocyemata</taxon>
        <taxon>Brachyura</taxon>
        <taxon>Eubrachyura</taxon>
        <taxon>Majoidea</taxon>
        <taxon>Majidae</taxon>
        <taxon>Chionoecetes</taxon>
    </lineage>
</organism>
<evidence type="ECO:0000259" key="4">
    <source>
        <dbReference type="PROSITE" id="PS50835"/>
    </source>
</evidence>
<keyword evidence="3" id="KW-1015">Disulfide bond</keyword>
<feature type="domain" description="Ig-like" evidence="4">
    <location>
        <begin position="106"/>
        <end position="200"/>
    </location>
</feature>
<dbReference type="Pfam" id="PF08205">
    <property type="entry name" value="C2-set_2"/>
    <property type="match status" value="2"/>
</dbReference>
<evidence type="ECO:0000313" key="6">
    <source>
        <dbReference type="Proteomes" id="UP000770661"/>
    </source>
</evidence>
<dbReference type="GO" id="GO:0016020">
    <property type="term" value="C:membrane"/>
    <property type="evidence" value="ECO:0007669"/>
    <property type="project" value="UniProtKB-SubCell"/>
</dbReference>
<keyword evidence="2" id="KW-0472">Membrane</keyword>
<evidence type="ECO:0000256" key="3">
    <source>
        <dbReference type="ARBA" id="ARBA00023157"/>
    </source>
</evidence>
<dbReference type="OrthoDB" id="5843397at2759"/>
<dbReference type="EMBL" id="JACEEZ010008303">
    <property type="protein sequence ID" value="KAG0723425.1"/>
    <property type="molecule type" value="Genomic_DNA"/>
</dbReference>
<reference evidence="5" key="1">
    <citation type="submission" date="2020-07" db="EMBL/GenBank/DDBJ databases">
        <title>The High-quality genome of the commercially important snow crab, Chionoecetes opilio.</title>
        <authorList>
            <person name="Jeong J.-H."/>
            <person name="Ryu S."/>
        </authorList>
    </citation>
    <scope>NUCLEOTIDE SEQUENCE</scope>
    <source>
        <strain evidence="5">MADBK_172401_WGS</strain>
        <tissue evidence="5">Digestive gland</tissue>
    </source>
</reference>
<dbReference type="InterPro" id="IPR013162">
    <property type="entry name" value="CD80_C2-set"/>
</dbReference>
<dbReference type="InterPro" id="IPR036179">
    <property type="entry name" value="Ig-like_dom_sf"/>
</dbReference>
<evidence type="ECO:0000313" key="5">
    <source>
        <dbReference type="EMBL" id="KAG0723425.1"/>
    </source>
</evidence>
<accession>A0A8J4YMM7</accession>
<gene>
    <name evidence="5" type="primary">Nphs1_7</name>
    <name evidence="5" type="ORF">GWK47_005515</name>
</gene>
<evidence type="ECO:0000256" key="1">
    <source>
        <dbReference type="ARBA" id="ARBA00004167"/>
    </source>
</evidence>
<dbReference type="PANTHER" id="PTHR23278:SF19">
    <property type="entry name" value="OBSCURIN"/>
    <property type="match status" value="1"/>
</dbReference>
<comment type="caution">
    <text evidence="5">The sequence shown here is derived from an EMBL/GenBank/DDBJ whole genome shotgun (WGS) entry which is preliminary data.</text>
</comment>
<comment type="subcellular location">
    <subcellularLocation>
        <location evidence="1">Membrane</location>
        <topology evidence="1">Single-pass membrane protein</topology>
    </subcellularLocation>
</comment>
<dbReference type="Gene3D" id="2.60.40.10">
    <property type="entry name" value="Immunoglobulins"/>
    <property type="match status" value="3"/>
</dbReference>
<dbReference type="PANTHER" id="PTHR23278">
    <property type="entry name" value="SIDESTEP PROTEIN"/>
    <property type="match status" value="1"/>
</dbReference>
<dbReference type="InterPro" id="IPR007110">
    <property type="entry name" value="Ig-like_dom"/>
</dbReference>
<proteinExistence type="predicted"/>
<dbReference type="InterPro" id="IPR003599">
    <property type="entry name" value="Ig_sub"/>
</dbReference>
<dbReference type="Proteomes" id="UP000770661">
    <property type="component" value="Unassembled WGS sequence"/>
</dbReference>
<sequence length="323" mass="35163">MARDAEPPVGINLRLLTISPIAGAGWPLTQYYDTRSGSFKKGERWAAEGYFGSRAFFRIMSDPPTLVVEGVQVADEAVYTCRVDYKVRPSAITKVNLTVIVPPGPPTIVHNHNRQQVVGALGPLEEGAHTELTCKSAEGSPTPTLTWWRDGERLDQLVTLSVQGVASRITVVASRALQGATLTCQALNNNITEPSSTSITINVLLRPLSVRIVGEVGTLSAGRPVELVCRAVGSRPPARITFWRGNHNITDVTRTVMNNGNVTTGSVIFRPTRHDDGRHIRCTAVNPSLVHAVMEDSVMFSVRCEYLCSLYHHCTIIVPSCTP</sequence>
<dbReference type="SUPFAM" id="SSF48726">
    <property type="entry name" value="Immunoglobulin"/>
    <property type="match status" value="3"/>
</dbReference>
<feature type="domain" description="Ig-like" evidence="4">
    <location>
        <begin position="207"/>
        <end position="301"/>
    </location>
</feature>
<dbReference type="InterPro" id="IPR013783">
    <property type="entry name" value="Ig-like_fold"/>
</dbReference>
<protein>
    <submittedName>
        <fullName evidence="5">Nephrin</fullName>
    </submittedName>
</protein>
<dbReference type="AlphaFoldDB" id="A0A8J4YMM7"/>